<organism evidence="1 2">
    <name type="scientific">Acyrthosiphon pisum</name>
    <name type="common">Pea aphid</name>
    <dbReference type="NCBI Taxonomy" id="7029"/>
    <lineage>
        <taxon>Eukaryota</taxon>
        <taxon>Metazoa</taxon>
        <taxon>Ecdysozoa</taxon>
        <taxon>Arthropoda</taxon>
        <taxon>Hexapoda</taxon>
        <taxon>Insecta</taxon>
        <taxon>Pterygota</taxon>
        <taxon>Neoptera</taxon>
        <taxon>Paraneoptera</taxon>
        <taxon>Hemiptera</taxon>
        <taxon>Sternorrhyncha</taxon>
        <taxon>Aphidomorpha</taxon>
        <taxon>Aphidoidea</taxon>
        <taxon>Aphididae</taxon>
        <taxon>Macrosiphini</taxon>
        <taxon>Acyrthosiphon</taxon>
    </lineage>
</organism>
<reference evidence="2" key="1">
    <citation type="submission" date="2010-06" db="EMBL/GenBank/DDBJ databases">
        <authorList>
            <person name="Jiang H."/>
            <person name="Abraham K."/>
            <person name="Ali S."/>
            <person name="Alsbrooks S.L."/>
            <person name="Anim B.N."/>
            <person name="Anosike U.S."/>
            <person name="Attaway T."/>
            <person name="Bandaranaike D.P."/>
            <person name="Battles P.K."/>
            <person name="Bell S.N."/>
            <person name="Bell A.V."/>
            <person name="Beltran B."/>
            <person name="Bickham C."/>
            <person name="Bustamante Y."/>
            <person name="Caleb T."/>
            <person name="Canada A."/>
            <person name="Cardenas V."/>
            <person name="Carter K."/>
            <person name="Chacko J."/>
            <person name="Chandrabose M.N."/>
            <person name="Chavez D."/>
            <person name="Chavez A."/>
            <person name="Chen L."/>
            <person name="Chu H.-S."/>
            <person name="Claassen K.J."/>
            <person name="Cockrell R."/>
            <person name="Collins M."/>
            <person name="Cooper J.A."/>
            <person name="Cree A."/>
            <person name="Curry S.M."/>
            <person name="Da Y."/>
            <person name="Dao M.D."/>
            <person name="Das B."/>
            <person name="Davila M.-L."/>
            <person name="Davy-Carroll L."/>
            <person name="Denson S."/>
            <person name="Dinh H."/>
            <person name="Ebong V.E."/>
            <person name="Edwards J.R."/>
            <person name="Egan A."/>
            <person name="El-Daye J."/>
            <person name="Escobedo L."/>
            <person name="Fernandez S."/>
            <person name="Fernando P.R."/>
            <person name="Flagg N."/>
            <person name="Forbes L.D."/>
            <person name="Fowler R.G."/>
            <person name="Fu Q."/>
            <person name="Gabisi R.A."/>
            <person name="Ganer J."/>
            <person name="Garbino Pronczuk A."/>
            <person name="Garcia R.M."/>
            <person name="Garner T."/>
            <person name="Garrett T.E."/>
            <person name="Gonzalez D.A."/>
            <person name="Hamid H."/>
            <person name="Hawkins E.S."/>
            <person name="Hirani K."/>
            <person name="Hogues M.E."/>
            <person name="Hollins B."/>
            <person name="Hsiao C.-H."/>
            <person name="Jabil R."/>
            <person name="James M.L."/>
            <person name="Jhangiani S.N."/>
            <person name="Johnson B."/>
            <person name="Johnson Q."/>
            <person name="Joshi V."/>
            <person name="Kalu J.B."/>
            <person name="Kam C."/>
            <person name="Kashfia A."/>
            <person name="Keebler J."/>
            <person name="Kisamo H."/>
            <person name="Kovar C.L."/>
            <person name="Lago L.A."/>
            <person name="Lai C.-Y."/>
            <person name="Laidlaw J."/>
            <person name="Lara F."/>
            <person name="Le T.-K."/>
            <person name="Lee S.L."/>
            <person name="Legall F.H."/>
            <person name="Lemon S.J."/>
            <person name="Lewis L.R."/>
            <person name="Li B."/>
            <person name="Liu Y."/>
            <person name="Liu Y.-S."/>
            <person name="Lopez J."/>
            <person name="Lozado R.J."/>
            <person name="Lu J."/>
            <person name="Madu R.C."/>
            <person name="Maheshwari M."/>
            <person name="Maheshwari R."/>
            <person name="Malloy K."/>
            <person name="Martinez E."/>
            <person name="Mathew T."/>
            <person name="Mercado I.C."/>
            <person name="Mercado C."/>
            <person name="Meyer B."/>
            <person name="Montgomery K."/>
            <person name="Morgan M.B."/>
            <person name="Munidasa M."/>
            <person name="Nazareth L.V."/>
            <person name="Nelson J."/>
            <person name="Ng B.M."/>
            <person name="Nguyen N.B."/>
            <person name="Nguyen P.Q."/>
            <person name="Nguyen T."/>
            <person name="Obregon M."/>
            <person name="Okwuonu G.O."/>
            <person name="Onwere C.G."/>
            <person name="Orozco G."/>
            <person name="Parra A."/>
            <person name="Patel S."/>
            <person name="Patil S."/>
            <person name="Perez A."/>
            <person name="Perez Y."/>
            <person name="Pham C."/>
            <person name="Primus E.L."/>
            <person name="Pu L.-L."/>
            <person name="Puazo M."/>
            <person name="Qin X."/>
            <person name="Quiroz J.B."/>
            <person name="Reese J."/>
            <person name="Richards S."/>
            <person name="Rives C.M."/>
            <person name="Robberts R."/>
            <person name="Ruiz S.J."/>
            <person name="Ruiz M.J."/>
            <person name="Santibanez J."/>
            <person name="Schneider B.W."/>
            <person name="Sisson I."/>
            <person name="Smith M."/>
            <person name="Sodergren E."/>
            <person name="Song X.-Z."/>
            <person name="Song B.B."/>
            <person name="Summersgill H."/>
            <person name="Thelus R."/>
            <person name="Thornton R.D."/>
            <person name="Trejos Z.Y."/>
            <person name="Usmani K."/>
            <person name="Vattathil S."/>
            <person name="Villasana D."/>
            <person name="Walker D.L."/>
            <person name="Wang S."/>
            <person name="Wang K."/>
            <person name="White C.S."/>
            <person name="Williams A.C."/>
            <person name="Williamson J."/>
            <person name="Wilson K."/>
            <person name="Woghiren I.O."/>
            <person name="Woodworth J.R."/>
            <person name="Worley K.C."/>
            <person name="Wright R.A."/>
            <person name="Wu W."/>
            <person name="Young L."/>
            <person name="Zhang L."/>
            <person name="Zhang J."/>
            <person name="Zhu Y."/>
            <person name="Muzny D.M."/>
            <person name="Weinstock G."/>
            <person name="Gibbs R.A."/>
        </authorList>
    </citation>
    <scope>NUCLEOTIDE SEQUENCE [LARGE SCALE GENOMIC DNA]</scope>
    <source>
        <strain evidence="2">LSR1</strain>
    </source>
</reference>
<keyword evidence="2" id="KW-1185">Reference proteome</keyword>
<proteinExistence type="predicted"/>
<dbReference type="KEGG" id="api:115033193"/>
<reference evidence="1" key="2">
    <citation type="submission" date="2022-06" db="UniProtKB">
        <authorList>
            <consortium name="EnsemblMetazoa"/>
        </authorList>
    </citation>
    <scope>IDENTIFICATION</scope>
</reference>
<name>A0A8R2JLD6_ACYPI</name>
<accession>A0A8R2JLD6</accession>
<dbReference type="GeneID" id="115033193"/>
<protein>
    <submittedName>
        <fullName evidence="1">Uncharacterized protein</fullName>
    </submittedName>
</protein>
<dbReference type="RefSeq" id="XP_029341205.1">
    <property type="nucleotide sequence ID" value="XM_029485345.1"/>
</dbReference>
<evidence type="ECO:0000313" key="2">
    <source>
        <dbReference type="Proteomes" id="UP000007819"/>
    </source>
</evidence>
<dbReference type="EnsemblMetazoa" id="XM_029485345.1">
    <property type="protein sequence ID" value="XP_029341205.1"/>
    <property type="gene ID" value="LOC115033193"/>
</dbReference>
<sequence length="127" mass="14660">MAFTPLTSKQVLEFLPLNTWTEEYDENSRNCLENVKLKDIENGSYINSNYLMKCTSTETEEFNEKPQNITENETVLTDTSLQKGISNIELMIDTYHENVKLKEMENGCYMNSNYLMKCTSTQTGNSI</sequence>
<dbReference type="Proteomes" id="UP000007819">
    <property type="component" value="Chromosome X"/>
</dbReference>
<evidence type="ECO:0000313" key="1">
    <source>
        <dbReference type="EnsemblMetazoa" id="XP_029341205.1"/>
    </source>
</evidence>
<dbReference type="AlphaFoldDB" id="A0A8R2JLD6"/>